<dbReference type="Gene3D" id="3.40.50.1820">
    <property type="entry name" value="alpha/beta hydrolase"/>
    <property type="match status" value="1"/>
</dbReference>
<gene>
    <name evidence="5" type="ORF">CAUJ_LOCUS11548</name>
</gene>
<dbReference type="InterPro" id="IPR036736">
    <property type="entry name" value="ACP-like_sf"/>
</dbReference>
<organism evidence="5 6">
    <name type="scientific">Caenorhabditis auriculariae</name>
    <dbReference type="NCBI Taxonomy" id="2777116"/>
    <lineage>
        <taxon>Eukaryota</taxon>
        <taxon>Metazoa</taxon>
        <taxon>Ecdysozoa</taxon>
        <taxon>Nematoda</taxon>
        <taxon>Chromadorea</taxon>
        <taxon>Rhabditida</taxon>
        <taxon>Rhabditina</taxon>
        <taxon>Rhabditomorpha</taxon>
        <taxon>Rhabditoidea</taxon>
        <taxon>Rhabditidae</taxon>
        <taxon>Peloderinae</taxon>
        <taxon>Caenorhabditis</taxon>
    </lineage>
</organism>
<dbReference type="PROSITE" id="PS00012">
    <property type="entry name" value="PHOSPHOPANTETHEINE"/>
    <property type="match status" value="2"/>
</dbReference>
<dbReference type="InterPro" id="IPR045851">
    <property type="entry name" value="AMP-bd_C_sf"/>
</dbReference>
<accession>A0A8S1HI59</accession>
<feature type="compositionally biased region" description="Basic and acidic residues" evidence="3">
    <location>
        <begin position="579"/>
        <end position="595"/>
    </location>
</feature>
<comment type="caution">
    <text evidence="5">The sequence shown here is derived from an EMBL/GenBank/DDBJ whole genome shotgun (WGS) entry which is preliminary data.</text>
</comment>
<dbReference type="SUPFAM" id="SSF53474">
    <property type="entry name" value="alpha/beta-Hydrolases"/>
    <property type="match status" value="1"/>
</dbReference>
<name>A0A8S1HI59_9PELO</name>
<dbReference type="InterPro" id="IPR029058">
    <property type="entry name" value="AB_hydrolase_fold"/>
</dbReference>
<dbReference type="GO" id="GO:0005737">
    <property type="term" value="C:cytoplasm"/>
    <property type="evidence" value="ECO:0007669"/>
    <property type="project" value="TreeGrafter"/>
</dbReference>
<dbReference type="EMBL" id="CAJGYM010000058">
    <property type="protein sequence ID" value="CAD6195629.1"/>
    <property type="molecule type" value="Genomic_DNA"/>
</dbReference>
<evidence type="ECO:0000256" key="3">
    <source>
        <dbReference type="SAM" id="MobiDB-lite"/>
    </source>
</evidence>
<proteinExistence type="predicted"/>
<dbReference type="Pfam" id="PF00550">
    <property type="entry name" value="PP-binding"/>
    <property type="match status" value="2"/>
</dbReference>
<evidence type="ECO:0000313" key="5">
    <source>
        <dbReference type="EMBL" id="CAD6195629.1"/>
    </source>
</evidence>
<dbReference type="InterPro" id="IPR042099">
    <property type="entry name" value="ANL_N_sf"/>
</dbReference>
<dbReference type="InterPro" id="IPR023213">
    <property type="entry name" value="CAT-like_dom_sf"/>
</dbReference>
<dbReference type="InterPro" id="IPR001242">
    <property type="entry name" value="Condensation_dom"/>
</dbReference>
<dbReference type="Pfam" id="PF00668">
    <property type="entry name" value="Condensation"/>
    <property type="match status" value="1"/>
</dbReference>
<dbReference type="InterPro" id="IPR000873">
    <property type="entry name" value="AMP-dep_synth/lig_dom"/>
</dbReference>
<dbReference type="GO" id="GO:0031177">
    <property type="term" value="F:phosphopantetheine binding"/>
    <property type="evidence" value="ECO:0007669"/>
    <property type="project" value="TreeGrafter"/>
</dbReference>
<dbReference type="InterPro" id="IPR009081">
    <property type="entry name" value="PP-bd_ACP"/>
</dbReference>
<dbReference type="Pfam" id="PF13193">
    <property type="entry name" value="AMP-binding_C"/>
    <property type="match status" value="1"/>
</dbReference>
<feature type="domain" description="Carrier" evidence="4">
    <location>
        <begin position="1354"/>
        <end position="1429"/>
    </location>
</feature>
<dbReference type="Proteomes" id="UP000835052">
    <property type="component" value="Unassembled WGS sequence"/>
</dbReference>
<dbReference type="OrthoDB" id="416786at2759"/>
<dbReference type="Gene3D" id="3.30.559.10">
    <property type="entry name" value="Chloramphenicol acetyltransferase-like domain"/>
    <property type="match status" value="1"/>
</dbReference>
<dbReference type="Gene3D" id="1.10.1200.10">
    <property type="entry name" value="ACP-like"/>
    <property type="match status" value="2"/>
</dbReference>
<protein>
    <recommendedName>
        <fullName evidence="4">Carrier domain-containing protein</fullName>
    </recommendedName>
</protein>
<keyword evidence="2" id="KW-0597">Phosphoprotein</keyword>
<sequence length="1646" mass="187987">MVPSNLILLDTMPTTATGKLDRRKLQELSFEEQKREQDEFASLSEMEKTLQNYFEQFVGLEIPKKVDIFDNGVDSVIVMLVAQKLRKIGVLVALKIFFRFRTIEKICQNFNKENKAIKIEENKGSHDRINLNHIQQRMLFLMKMGEPVHLAFRIWIKGELNRRQLLKACNFVILNNTLLRSFVQRIQESYFFQPLSATECYISLESPTVQEDHLVQISLAKLDIGTWRLDFKLNHLICDARSLTVMTDQIIKSYFGDKVSFENSFLQPSTSTKILEKITYKPLFADSDLGVTKIFRESLVFDEKAAAKLHKCSIFDLFAHSFAKSLCQTFKLEDLMFGVTFSNRNEHNWNTISMLANTLPISVSYQKLSVEFVAELVRKRAEMSNIPLTALIRNGKSFDFVINYHHSAAPKNWKVGSFELQTEDIFQETPQFPLSLTIFRSSEDNFELLFEYSDALILEQEVLNVFDILKKNLTQSEVMDTIIEIFSKTLKCPVDRNSNFFDLGGHSLLAMTAVDQLCDNLKVIIPLKLIFDNPKVQDLAEEIDRIIEINKKVCNFKAQMVNEVEDQIKKTDENQENTKQPKREVEPKEKKKMESNGKSFNTRHGGTLEKEKLKREVNKDIHAGSIQNLQEEPAKPDEAAPFRTNFPLSSQQLQMFYLSELDLGTEYQLPFIQVFPKSVDISSIHRALLSTMQEQAVFRTSFHFDSNLGTPIQIINSITRSYIALQPIEVEKENEVNEKIRELCHQKISLSGEVPPVRANILITSSRVIAFLHLHHIISDARSTQLTNQSIAKFMSSDQSPRRLQNSYVDYCIESKEIKIEDGYLEKVATNSQRNAWESCTPQVRKLDISKEQVHKSNCSPFTVFLKAISKAMSSYSKSGSINIAFPFANRNQSTDQICGYFLNNLVVSIDTDDDLQMIASKVNDVITFNYSFAGLQKSCRRISKDETLRISDVYVNCRYDLEYDETDDENLLSLVPLKCHFAVEIRGRFLRSDDVIAVVGKKSPRTILRCLSVVFAGGAYAPFDEKNLNRKNLPNNLAYVVSTSGTTGEPKGVCIEHRSVANLCFTSTQDFSVKSSDVIYQFTNFIFDNSVLEIMMTVSNGAKMIVEEEPFDPNIFSELITRKKISHCLLFPSLVSTFNDEQLRSLAKLRYWIVGGEVLPQKLLDKALSVGVSVIQNYGPTETTAYAVSRRMRRGDASRTIGKAVPNTFAVIGENSELWIGGVGRMRGVFYKTGDLCSTSEAGDIVFQGRTDSQIKIRGFRVELGEIESCIEELENVQKCVAIFDKEFQQVFAFVVPKQADLETIKVYCEENLETHKRPSKIISLEAFPVTSNSKIDKEKLLKRTFEVSVPTPEGEDVEQKLRRIWEEVLGTSDFTSTDHFYLIGGHSLLLMKLRHSISSKFDLNPPISELLPMLKFCDMVNYLTSSKKSMTYFETHEKTSSSIFVFFPALYGGCTAYSFLVECLRKDAGTLILLEEEFGNSLEDLGTQYRNQINRKVNQKEEREVIFIGASAAGTMAFETAKHFRRIRLVMIDAGTFYKEIGKLSYHQHYEDLRKNLQLYEVDATSIEEMAESSWKLLQMLRTYVPKNSPHRISVFSIDGSDLGWKKYCEEVNVEKIGGDHLTMMGRDHAAGLAEKIRKFFLIK</sequence>
<dbReference type="SUPFAM" id="SSF56801">
    <property type="entry name" value="Acetyl-CoA synthetase-like"/>
    <property type="match status" value="2"/>
</dbReference>
<dbReference type="PROSITE" id="PS50075">
    <property type="entry name" value="CARRIER"/>
    <property type="match status" value="2"/>
</dbReference>
<dbReference type="GO" id="GO:0043041">
    <property type="term" value="P:amino acid activation for nonribosomal peptide biosynthetic process"/>
    <property type="evidence" value="ECO:0007669"/>
    <property type="project" value="TreeGrafter"/>
</dbReference>
<dbReference type="InterPro" id="IPR006162">
    <property type="entry name" value="Ppantetheine_attach_site"/>
</dbReference>
<dbReference type="Pfam" id="PF00501">
    <property type="entry name" value="AMP-binding"/>
    <property type="match status" value="1"/>
</dbReference>
<feature type="region of interest" description="Disordered" evidence="3">
    <location>
        <begin position="568"/>
        <end position="609"/>
    </location>
</feature>
<evidence type="ECO:0000259" key="4">
    <source>
        <dbReference type="PROSITE" id="PS50075"/>
    </source>
</evidence>
<dbReference type="GO" id="GO:0003824">
    <property type="term" value="F:catalytic activity"/>
    <property type="evidence" value="ECO:0007669"/>
    <property type="project" value="InterPro"/>
</dbReference>
<dbReference type="PANTHER" id="PTHR45527:SF1">
    <property type="entry name" value="FATTY ACID SYNTHASE"/>
    <property type="match status" value="1"/>
</dbReference>
<dbReference type="GO" id="GO:0044550">
    <property type="term" value="P:secondary metabolite biosynthetic process"/>
    <property type="evidence" value="ECO:0007669"/>
    <property type="project" value="TreeGrafter"/>
</dbReference>
<dbReference type="Gene3D" id="3.30.300.30">
    <property type="match status" value="2"/>
</dbReference>
<evidence type="ECO:0000313" key="6">
    <source>
        <dbReference type="Proteomes" id="UP000835052"/>
    </source>
</evidence>
<keyword evidence="1" id="KW-0596">Phosphopantetheine</keyword>
<keyword evidence="6" id="KW-1185">Reference proteome</keyword>
<dbReference type="Gene3D" id="3.30.559.30">
    <property type="entry name" value="Nonribosomal peptide synthetase, condensation domain"/>
    <property type="match status" value="2"/>
</dbReference>
<evidence type="ECO:0000256" key="1">
    <source>
        <dbReference type="ARBA" id="ARBA00022450"/>
    </source>
</evidence>
<dbReference type="PANTHER" id="PTHR45527">
    <property type="entry name" value="NONRIBOSOMAL PEPTIDE SYNTHETASE"/>
    <property type="match status" value="1"/>
</dbReference>
<dbReference type="SUPFAM" id="SSF47336">
    <property type="entry name" value="ACP-like"/>
    <property type="match status" value="3"/>
</dbReference>
<reference evidence="5" key="1">
    <citation type="submission" date="2020-10" db="EMBL/GenBank/DDBJ databases">
        <authorList>
            <person name="Kikuchi T."/>
        </authorList>
    </citation>
    <scope>NUCLEOTIDE SEQUENCE</scope>
    <source>
        <strain evidence="5">NKZ352</strain>
    </source>
</reference>
<dbReference type="InterPro" id="IPR025110">
    <property type="entry name" value="AMP-bd_C"/>
</dbReference>
<feature type="domain" description="Carrier" evidence="4">
    <location>
        <begin position="473"/>
        <end position="547"/>
    </location>
</feature>
<evidence type="ECO:0000256" key="2">
    <source>
        <dbReference type="ARBA" id="ARBA00022553"/>
    </source>
</evidence>
<dbReference type="Gene3D" id="3.40.50.12780">
    <property type="entry name" value="N-terminal domain of ligase-like"/>
    <property type="match status" value="1"/>
</dbReference>
<dbReference type="SUPFAM" id="SSF52777">
    <property type="entry name" value="CoA-dependent acyltransferases"/>
    <property type="match status" value="4"/>
</dbReference>